<dbReference type="InterPro" id="IPR000873">
    <property type="entry name" value="AMP-dep_synth/lig_dom"/>
</dbReference>
<dbReference type="GO" id="GO:0031956">
    <property type="term" value="F:medium-chain fatty acid-CoA ligase activity"/>
    <property type="evidence" value="ECO:0007669"/>
    <property type="project" value="UniProtKB-EC"/>
</dbReference>
<comment type="catalytic activity">
    <reaction evidence="7">
        <text>a medium-chain fatty acid + ATP + CoA = a medium-chain fatty acyl-CoA + AMP + diphosphate</text>
        <dbReference type="Rhea" id="RHEA:48340"/>
        <dbReference type="ChEBI" id="CHEBI:30616"/>
        <dbReference type="ChEBI" id="CHEBI:33019"/>
        <dbReference type="ChEBI" id="CHEBI:57287"/>
        <dbReference type="ChEBI" id="CHEBI:59558"/>
        <dbReference type="ChEBI" id="CHEBI:90546"/>
        <dbReference type="ChEBI" id="CHEBI:456215"/>
        <dbReference type="EC" id="6.2.1.2"/>
    </reaction>
</comment>
<keyword evidence="11" id="KW-1185">Reference proteome</keyword>
<sequence length="590" mass="66645">MYNRLIKLLSRTNRFTRSTVNTRLHIVVFRKRDFSDLSYIHNIGKEPLRPLTVGQLLEQTCFDHGNTTAVVSCHQDKRKTYSDILYEADRLAAGLMKMGFVQGESIGLWAPNQIEWYTSFLGCARAGLVVVSLNPAYQRRELEYSINKVALKGIICGHKFRKHNYYEILESICPELNKNTPGHLRMKNMPSLRNIIMISEEKLGGSFNYNEVLNMPGEAEIEMVKKNQQKIGFDNPFNIQLTSGTTGSPKAAVISHFSTVNNGYFAGKRNELHKKHHTICLQNPLFHAYGTIIALSASLNHGSTLVLPSDGFDPEKSLDALREEDCTIIYGTPTMYVDLINIQKRRKEALNVEIALTGGASCSPQLFEDMLQVLKVKKVKSVFGMSETTASSFQSLEDDDKEKSTNTVGYLQEHLEAKVIDREGHIVPIGVPGELCIRGYTTMLGYYKDEEKTKKTIGSDGWLRTGDQFMLREDRYGRILGRYQEMIIRGGENIYPKEIEDFLNTHPDILEAQVIGLPNERLGEEVCACLRTKDGRNFTVQELKGFCKGEIASFKIPTTIHIVEVFPTTATGKIQKNELLQLILNKESNI</sequence>
<protein>
    <recommendedName>
        <fullName evidence="5">Medium-chain acyl-CoA ligase ACSF2, mitochondrial</fullName>
        <ecNumber evidence="4">6.2.1.2</ecNumber>
    </recommendedName>
</protein>
<reference evidence="10" key="2">
    <citation type="submission" date="2022-10" db="EMBL/GenBank/DDBJ databases">
        <authorList>
            <consortium name="ENA_rothamsted_submissions"/>
            <consortium name="culmorum"/>
            <person name="King R."/>
        </authorList>
    </citation>
    <scope>NUCLEOTIDE SEQUENCE</scope>
</reference>
<dbReference type="AlphaFoldDB" id="A0A9N9SCX6"/>
<feature type="domain" description="AMP-dependent synthetase/ligase" evidence="8">
    <location>
        <begin position="58"/>
        <end position="447"/>
    </location>
</feature>
<gene>
    <name evidence="10" type="ORF">PHAECO_LOCUS3054</name>
</gene>
<dbReference type="Pfam" id="PF13193">
    <property type="entry name" value="AMP-binding_C"/>
    <property type="match status" value="1"/>
</dbReference>
<evidence type="ECO:0000313" key="11">
    <source>
        <dbReference type="Proteomes" id="UP001153737"/>
    </source>
</evidence>
<evidence type="ECO:0000256" key="5">
    <source>
        <dbReference type="ARBA" id="ARBA00039638"/>
    </source>
</evidence>
<dbReference type="Gene3D" id="3.40.50.980">
    <property type="match status" value="2"/>
</dbReference>
<dbReference type="PANTHER" id="PTHR43201">
    <property type="entry name" value="ACYL-COA SYNTHETASE"/>
    <property type="match status" value="1"/>
</dbReference>
<dbReference type="PROSITE" id="PS00455">
    <property type="entry name" value="AMP_BINDING"/>
    <property type="match status" value="1"/>
</dbReference>
<dbReference type="GO" id="GO:0006631">
    <property type="term" value="P:fatty acid metabolic process"/>
    <property type="evidence" value="ECO:0007669"/>
    <property type="project" value="TreeGrafter"/>
</dbReference>
<feature type="non-terminal residue" evidence="10">
    <location>
        <position position="1"/>
    </location>
</feature>
<evidence type="ECO:0000256" key="1">
    <source>
        <dbReference type="ARBA" id="ARBA00006432"/>
    </source>
</evidence>
<dbReference type="InterPro" id="IPR020845">
    <property type="entry name" value="AMP-binding_CS"/>
</dbReference>
<evidence type="ECO:0000313" key="10">
    <source>
        <dbReference type="EMBL" id="CAG9815402.1"/>
    </source>
</evidence>
<dbReference type="FunFam" id="3.30.300.30:FF:000008">
    <property type="entry name" value="2,3-dihydroxybenzoate-AMP ligase"/>
    <property type="match status" value="1"/>
</dbReference>
<proteinExistence type="inferred from homology"/>
<comment type="similarity">
    <text evidence="1">Belongs to the ATP-dependent AMP-binding enzyme family.</text>
</comment>
<evidence type="ECO:0000256" key="2">
    <source>
        <dbReference type="ARBA" id="ARBA00022598"/>
    </source>
</evidence>
<dbReference type="EC" id="6.2.1.2" evidence="4"/>
<dbReference type="Proteomes" id="UP001153737">
    <property type="component" value="Chromosome 12"/>
</dbReference>
<dbReference type="EMBL" id="OU896718">
    <property type="protein sequence ID" value="CAG9815402.1"/>
    <property type="molecule type" value="Genomic_DNA"/>
</dbReference>
<dbReference type="Gene3D" id="3.30.300.30">
    <property type="match status" value="1"/>
</dbReference>
<evidence type="ECO:0000259" key="9">
    <source>
        <dbReference type="Pfam" id="PF13193"/>
    </source>
</evidence>
<dbReference type="PANTHER" id="PTHR43201:SF5">
    <property type="entry name" value="MEDIUM-CHAIN ACYL-COA LIGASE ACSF2, MITOCHONDRIAL"/>
    <property type="match status" value="1"/>
</dbReference>
<organism evidence="10 11">
    <name type="scientific">Phaedon cochleariae</name>
    <name type="common">Mustard beetle</name>
    <dbReference type="NCBI Taxonomy" id="80249"/>
    <lineage>
        <taxon>Eukaryota</taxon>
        <taxon>Metazoa</taxon>
        <taxon>Ecdysozoa</taxon>
        <taxon>Arthropoda</taxon>
        <taxon>Hexapoda</taxon>
        <taxon>Insecta</taxon>
        <taxon>Pterygota</taxon>
        <taxon>Neoptera</taxon>
        <taxon>Endopterygota</taxon>
        <taxon>Coleoptera</taxon>
        <taxon>Polyphaga</taxon>
        <taxon>Cucujiformia</taxon>
        <taxon>Chrysomeloidea</taxon>
        <taxon>Chrysomelidae</taxon>
        <taxon>Chrysomelinae</taxon>
        <taxon>Chrysomelini</taxon>
        <taxon>Phaedon</taxon>
    </lineage>
</organism>
<comment type="catalytic activity">
    <reaction evidence="6">
        <text>octanoate + ATP + CoA = octanoyl-CoA + AMP + diphosphate</text>
        <dbReference type="Rhea" id="RHEA:33631"/>
        <dbReference type="ChEBI" id="CHEBI:25646"/>
        <dbReference type="ChEBI" id="CHEBI:30616"/>
        <dbReference type="ChEBI" id="CHEBI:33019"/>
        <dbReference type="ChEBI" id="CHEBI:57287"/>
        <dbReference type="ChEBI" id="CHEBI:57386"/>
        <dbReference type="ChEBI" id="CHEBI:456215"/>
    </reaction>
</comment>
<dbReference type="OrthoDB" id="10253115at2759"/>
<evidence type="ECO:0000259" key="8">
    <source>
        <dbReference type="Pfam" id="PF00501"/>
    </source>
</evidence>
<evidence type="ECO:0000256" key="3">
    <source>
        <dbReference type="ARBA" id="ARBA00037247"/>
    </source>
</evidence>
<comment type="function">
    <text evidence="3">Acyl-CoA synthases catalyze the initial reaction in fatty acid metabolism, by forming a thioester with CoA. Has some preference toward medium-chain substrates. Plays a role in adipocyte differentiation.</text>
</comment>
<reference evidence="10" key="1">
    <citation type="submission" date="2022-01" db="EMBL/GenBank/DDBJ databases">
        <authorList>
            <person name="King R."/>
        </authorList>
    </citation>
    <scope>NUCLEOTIDE SEQUENCE</scope>
</reference>
<evidence type="ECO:0000256" key="6">
    <source>
        <dbReference type="ARBA" id="ARBA00047319"/>
    </source>
</evidence>
<accession>A0A9N9SCX6</accession>
<keyword evidence="2" id="KW-0436">Ligase</keyword>
<name>A0A9N9SCX6_PHACE</name>
<evidence type="ECO:0000256" key="7">
    <source>
        <dbReference type="ARBA" id="ARBA00048277"/>
    </source>
</evidence>
<dbReference type="SUPFAM" id="SSF56801">
    <property type="entry name" value="Acetyl-CoA synthetase-like"/>
    <property type="match status" value="1"/>
</dbReference>
<dbReference type="InterPro" id="IPR025110">
    <property type="entry name" value="AMP-bd_C"/>
</dbReference>
<dbReference type="InterPro" id="IPR045851">
    <property type="entry name" value="AMP-bd_C_sf"/>
</dbReference>
<dbReference type="Pfam" id="PF00501">
    <property type="entry name" value="AMP-binding"/>
    <property type="match status" value="1"/>
</dbReference>
<feature type="domain" description="AMP-binding enzyme C-terminal" evidence="9">
    <location>
        <begin position="498"/>
        <end position="573"/>
    </location>
</feature>
<dbReference type="Gene3D" id="2.30.38.10">
    <property type="entry name" value="Luciferase, Domain 3"/>
    <property type="match status" value="1"/>
</dbReference>
<evidence type="ECO:0000256" key="4">
    <source>
        <dbReference type="ARBA" id="ARBA00039009"/>
    </source>
</evidence>